<dbReference type="STRING" id="1774969.AUC69_06705"/>
<reference evidence="2 3" key="1">
    <citation type="journal article" date="2016" name="Environ. Microbiol.">
        <title>New Methyloceanibacter diversity from North Sea sediments includes methanotroph containing solely the soluble methane monooxygenase.</title>
        <authorList>
            <person name="Vekeman B."/>
            <person name="Kerckhof F.M."/>
            <person name="Cremers G."/>
            <person name="de Vos P."/>
            <person name="Vandamme P."/>
            <person name="Boon N."/>
            <person name="Op den Camp H.J."/>
            <person name="Heylen K."/>
        </authorList>
    </citation>
    <scope>NUCLEOTIDE SEQUENCE [LARGE SCALE GENOMIC DNA]</scope>
    <source>
        <strain evidence="2 3">R-67175</strain>
    </source>
</reference>
<keyword evidence="1" id="KW-0812">Transmembrane</keyword>
<keyword evidence="3" id="KW-1185">Reference proteome</keyword>
<accession>A0A1E3W6U2</accession>
<gene>
    <name evidence="2" type="ORF">AUC69_06705</name>
</gene>
<dbReference type="EMBL" id="LPWF01000006">
    <property type="protein sequence ID" value="ODS01529.1"/>
    <property type="molecule type" value="Genomic_DNA"/>
</dbReference>
<protein>
    <submittedName>
        <fullName evidence="2">Uncharacterized protein</fullName>
    </submittedName>
</protein>
<organism evidence="2 3">
    <name type="scientific">Methyloceanibacter superfactus</name>
    <dbReference type="NCBI Taxonomy" id="1774969"/>
    <lineage>
        <taxon>Bacteria</taxon>
        <taxon>Pseudomonadati</taxon>
        <taxon>Pseudomonadota</taxon>
        <taxon>Alphaproteobacteria</taxon>
        <taxon>Hyphomicrobiales</taxon>
        <taxon>Hyphomicrobiaceae</taxon>
        <taxon>Methyloceanibacter</taxon>
    </lineage>
</organism>
<comment type="caution">
    <text evidence="2">The sequence shown here is derived from an EMBL/GenBank/DDBJ whole genome shotgun (WGS) entry which is preliminary data.</text>
</comment>
<proteinExistence type="predicted"/>
<sequence length="97" mass="10904">MGPHELDRATVGGRTGSLGEGRDFVTHWLIWIVLVSLLGCFGWLLASLYYFRWIDWWPIAFGALASIALFPVVLHGLLWVRHGRLGPERNAIFRGGS</sequence>
<feature type="transmembrane region" description="Helical" evidence="1">
    <location>
        <begin position="28"/>
        <end position="50"/>
    </location>
</feature>
<feature type="transmembrane region" description="Helical" evidence="1">
    <location>
        <begin position="56"/>
        <end position="80"/>
    </location>
</feature>
<name>A0A1E3W6U2_9HYPH</name>
<keyword evidence="1" id="KW-1133">Transmembrane helix</keyword>
<evidence type="ECO:0000313" key="3">
    <source>
        <dbReference type="Proteomes" id="UP000094472"/>
    </source>
</evidence>
<evidence type="ECO:0000256" key="1">
    <source>
        <dbReference type="SAM" id="Phobius"/>
    </source>
</evidence>
<dbReference type="RefSeq" id="WP_069440799.1">
    <property type="nucleotide sequence ID" value="NZ_LPWF01000006.1"/>
</dbReference>
<dbReference type="OrthoDB" id="8445340at2"/>
<dbReference type="Proteomes" id="UP000094472">
    <property type="component" value="Unassembled WGS sequence"/>
</dbReference>
<evidence type="ECO:0000313" key="2">
    <source>
        <dbReference type="EMBL" id="ODS01529.1"/>
    </source>
</evidence>
<dbReference type="AlphaFoldDB" id="A0A1E3W6U2"/>
<keyword evidence="1" id="KW-0472">Membrane</keyword>